<accession>A0A4Z2BZA0</accession>
<reference evidence="2 3" key="1">
    <citation type="submission" date="2019-04" db="EMBL/GenBank/DDBJ databases">
        <title>The sequence and de novo assembly of Takifugu bimaculatus genome using PacBio and Hi-C technologies.</title>
        <authorList>
            <person name="Xu P."/>
            <person name="Liu B."/>
            <person name="Zhou Z."/>
        </authorList>
    </citation>
    <scope>NUCLEOTIDE SEQUENCE [LARGE SCALE GENOMIC DNA]</scope>
    <source>
        <strain evidence="2">TB-2018</strain>
        <tissue evidence="2">Muscle</tissue>
    </source>
</reference>
<keyword evidence="3" id="KW-1185">Reference proteome</keyword>
<sequence length="98" mass="10572">MARARRDRLAPFQGCGAARTRDPTNVNRSRCAEIVTDYQQPVRGSDPAQNHGAVKGAVALLGNDECVARKKAKKKRSEGARSCVPEQGLKQARGRAGK</sequence>
<evidence type="ECO:0000313" key="2">
    <source>
        <dbReference type="EMBL" id="TNM97444.1"/>
    </source>
</evidence>
<feature type="region of interest" description="Disordered" evidence="1">
    <location>
        <begin position="72"/>
        <end position="98"/>
    </location>
</feature>
<gene>
    <name evidence="2" type="ORF">fugu_015600</name>
</gene>
<dbReference type="EMBL" id="SWLE01000008">
    <property type="protein sequence ID" value="TNM97444.1"/>
    <property type="molecule type" value="Genomic_DNA"/>
</dbReference>
<protein>
    <submittedName>
        <fullName evidence="2">Uncharacterized protein</fullName>
    </submittedName>
</protein>
<organism evidence="2 3">
    <name type="scientific">Takifugu bimaculatus</name>
    <dbReference type="NCBI Taxonomy" id="433685"/>
    <lineage>
        <taxon>Eukaryota</taxon>
        <taxon>Metazoa</taxon>
        <taxon>Chordata</taxon>
        <taxon>Craniata</taxon>
        <taxon>Vertebrata</taxon>
        <taxon>Euteleostomi</taxon>
        <taxon>Actinopterygii</taxon>
        <taxon>Neopterygii</taxon>
        <taxon>Teleostei</taxon>
        <taxon>Neoteleostei</taxon>
        <taxon>Acanthomorphata</taxon>
        <taxon>Eupercaria</taxon>
        <taxon>Tetraodontiformes</taxon>
        <taxon>Tetradontoidea</taxon>
        <taxon>Tetraodontidae</taxon>
        <taxon>Takifugu</taxon>
    </lineage>
</organism>
<comment type="caution">
    <text evidence="2">The sequence shown here is derived from an EMBL/GenBank/DDBJ whole genome shotgun (WGS) entry which is preliminary data.</text>
</comment>
<feature type="region of interest" description="Disordered" evidence="1">
    <location>
        <begin position="1"/>
        <end position="24"/>
    </location>
</feature>
<proteinExistence type="predicted"/>
<evidence type="ECO:0000256" key="1">
    <source>
        <dbReference type="SAM" id="MobiDB-lite"/>
    </source>
</evidence>
<dbReference type="AlphaFoldDB" id="A0A4Z2BZA0"/>
<evidence type="ECO:0000313" key="3">
    <source>
        <dbReference type="Proteomes" id="UP000516260"/>
    </source>
</evidence>
<dbReference type="Proteomes" id="UP000516260">
    <property type="component" value="Chromosome 16"/>
</dbReference>
<name>A0A4Z2BZA0_9TELE</name>